<feature type="region of interest" description="Disordered" evidence="1">
    <location>
        <begin position="1"/>
        <end position="28"/>
    </location>
</feature>
<organism evidence="3">
    <name type="scientific">Diabrotica virgifera virgifera</name>
    <name type="common">western corn rootworm</name>
    <dbReference type="NCBI Taxonomy" id="50390"/>
    <lineage>
        <taxon>Eukaryota</taxon>
        <taxon>Metazoa</taxon>
        <taxon>Ecdysozoa</taxon>
        <taxon>Arthropoda</taxon>
        <taxon>Hexapoda</taxon>
        <taxon>Insecta</taxon>
        <taxon>Pterygota</taxon>
        <taxon>Neoptera</taxon>
        <taxon>Endopterygota</taxon>
        <taxon>Coleoptera</taxon>
        <taxon>Polyphaga</taxon>
        <taxon>Cucujiformia</taxon>
        <taxon>Chrysomeloidea</taxon>
        <taxon>Chrysomelidae</taxon>
        <taxon>Galerucinae</taxon>
        <taxon>Diabroticina</taxon>
        <taxon>Diabroticites</taxon>
        <taxon>Diabrotica</taxon>
    </lineage>
</organism>
<feature type="compositionally biased region" description="Basic and acidic residues" evidence="1">
    <location>
        <begin position="413"/>
        <end position="439"/>
    </location>
</feature>
<evidence type="ECO:0000256" key="1">
    <source>
        <dbReference type="SAM" id="MobiDB-lite"/>
    </source>
</evidence>
<feature type="region of interest" description="Disordered" evidence="1">
    <location>
        <begin position="398"/>
        <end position="439"/>
    </location>
</feature>
<accession>A0A6P7H220</accession>
<dbReference type="OrthoDB" id="8034296at2759"/>
<keyword evidence="2" id="KW-0472">Membrane</keyword>
<feature type="transmembrane region" description="Helical" evidence="2">
    <location>
        <begin position="90"/>
        <end position="115"/>
    </location>
</feature>
<dbReference type="InParanoid" id="A0A6P7H220"/>
<feature type="compositionally biased region" description="Polar residues" evidence="1">
    <location>
        <begin position="19"/>
        <end position="28"/>
    </location>
</feature>
<name>A0A6P7H220_DIAVI</name>
<evidence type="ECO:0000256" key="2">
    <source>
        <dbReference type="SAM" id="Phobius"/>
    </source>
</evidence>
<dbReference type="RefSeq" id="XP_028155569.1">
    <property type="nucleotide sequence ID" value="XM_028299768.1"/>
</dbReference>
<sequence length="450" mass="49783">MDSGQLVVTDPYSPIDSENFPTTNDPVTEPTTVPGVIGFEGNETKPHVTVIPTSLLYNRTHKSINDLLYNGTGYYIDDEEESGLTDLDTLLLACLVTLVLLALAGSTAFLLRLLWKKYRRSKVNAQYDGILHREGTSESISRPLHSHLLDDKNLNDTHLSVNLEDLEVVNGVEMNTQVRSNNHSNTNGSIITMTLKNNHLIVETEERNDLQEDSRETTMRYSPSARDGVFVVEVQQGVRRSPGSGEQTSCVDPEVSVSVGDQCALVHNPPDKYSDEETLGEYDESEYCIEMVSPETPDSASSKAKTGLTQSNTSLSHTSYCYTNQQCYDIDNYGSSQYKGYTVCDDQPVAKCIDDTRPKIMAAIYKNTLKRSPSTEDLHMASISGGLVEDSTVLRNSSNRSINDKIPTPESSKVVEKPKITGELSSSKEAEMRSKDYENKGFECNDLAKS</sequence>
<keyword evidence="2" id="KW-1133">Transmembrane helix</keyword>
<evidence type="ECO:0000313" key="3">
    <source>
        <dbReference type="RefSeq" id="XP_028155569.1"/>
    </source>
</evidence>
<protein>
    <submittedName>
        <fullName evidence="3">Uncharacterized protein LOC114349406</fullName>
    </submittedName>
</protein>
<dbReference type="AlphaFoldDB" id="A0A6P7H220"/>
<gene>
    <name evidence="3" type="primary">LOC114349406</name>
</gene>
<proteinExistence type="predicted"/>
<keyword evidence="2" id="KW-0812">Transmembrane</keyword>
<reference evidence="3" key="1">
    <citation type="submission" date="2025-08" db="UniProtKB">
        <authorList>
            <consortium name="RefSeq"/>
        </authorList>
    </citation>
    <scope>IDENTIFICATION</scope>
    <source>
        <tissue evidence="3">Whole insect</tissue>
    </source>
</reference>